<keyword evidence="3" id="KW-1185">Reference proteome</keyword>
<evidence type="ECO:0000256" key="1">
    <source>
        <dbReference type="ARBA" id="ARBA00022729"/>
    </source>
</evidence>
<dbReference type="InterPro" id="IPR022565">
    <property type="entry name" value="DUF2608"/>
</dbReference>
<evidence type="ECO:0000313" key="3">
    <source>
        <dbReference type="Proteomes" id="UP000023152"/>
    </source>
</evidence>
<comment type="caution">
    <text evidence="2">The sequence shown here is derived from an EMBL/GenBank/DDBJ whole genome shotgun (WGS) entry which is preliminary data.</text>
</comment>
<dbReference type="Proteomes" id="UP000023152">
    <property type="component" value="Unassembled WGS sequence"/>
</dbReference>
<evidence type="ECO:0000313" key="2">
    <source>
        <dbReference type="EMBL" id="ETO34024.1"/>
    </source>
</evidence>
<keyword evidence="1" id="KW-0732">Signal</keyword>
<protein>
    <submittedName>
        <fullName evidence="2">Uncharacterized protein</fullName>
    </submittedName>
</protein>
<gene>
    <name evidence="2" type="ORF">RFI_03071</name>
</gene>
<name>X6P7I6_RETFI</name>
<dbReference type="Pfam" id="PF11019">
    <property type="entry name" value="DUF2608"/>
    <property type="match status" value="1"/>
</dbReference>
<dbReference type="EMBL" id="ASPP01002937">
    <property type="protein sequence ID" value="ETO34024.1"/>
    <property type="molecule type" value="Genomic_DNA"/>
</dbReference>
<sequence>MPIYNYQTIKELISQADLILLDLDDVLSFEKPVFGFTARTIKFKDETHQAVSKVGMQFSTTSLLIDKEVVDSGITGYNPVTAKPNNKGLILNKLLELESLNNIKVITMIDDSFKNLDEVNQALDSKFEFHGIHYLEAKINLFCDFEEKDLDDVAKYQLKYLEMHSYLPSNQEFSASANTCEI</sequence>
<accession>X6P7I6</accession>
<reference evidence="2 3" key="1">
    <citation type="journal article" date="2013" name="Curr. Biol.">
        <title>The Genome of the Foraminiferan Reticulomyxa filosa.</title>
        <authorList>
            <person name="Glockner G."/>
            <person name="Hulsmann N."/>
            <person name="Schleicher M."/>
            <person name="Noegel A.A."/>
            <person name="Eichinger L."/>
            <person name="Gallinger C."/>
            <person name="Pawlowski J."/>
            <person name="Sierra R."/>
            <person name="Euteneuer U."/>
            <person name="Pillet L."/>
            <person name="Moustafa A."/>
            <person name="Platzer M."/>
            <person name="Groth M."/>
            <person name="Szafranski K."/>
            <person name="Schliwa M."/>
        </authorList>
    </citation>
    <scope>NUCLEOTIDE SEQUENCE [LARGE SCALE GENOMIC DNA]</scope>
</reference>
<organism evidence="2 3">
    <name type="scientific">Reticulomyxa filosa</name>
    <dbReference type="NCBI Taxonomy" id="46433"/>
    <lineage>
        <taxon>Eukaryota</taxon>
        <taxon>Sar</taxon>
        <taxon>Rhizaria</taxon>
        <taxon>Retaria</taxon>
        <taxon>Foraminifera</taxon>
        <taxon>Monothalamids</taxon>
        <taxon>Reticulomyxidae</taxon>
        <taxon>Reticulomyxa</taxon>
    </lineage>
</organism>
<dbReference type="AlphaFoldDB" id="X6P7I6"/>
<proteinExistence type="predicted"/>